<dbReference type="InterPro" id="IPR008030">
    <property type="entry name" value="NmrA-like"/>
</dbReference>
<dbReference type="PANTHER" id="PTHR47129">
    <property type="entry name" value="QUINONE OXIDOREDUCTASE 2"/>
    <property type="match status" value="1"/>
</dbReference>
<dbReference type="EC" id="1.6.5.2" evidence="2"/>
<evidence type="ECO:0000313" key="3">
    <source>
        <dbReference type="Proteomes" id="UP001597267"/>
    </source>
</evidence>
<dbReference type="EMBL" id="JBHTOP010000026">
    <property type="protein sequence ID" value="MFD1672350.1"/>
    <property type="molecule type" value="Genomic_DNA"/>
</dbReference>
<proteinExistence type="predicted"/>
<keyword evidence="2" id="KW-0560">Oxidoreductase</keyword>
<sequence length="284" mass="30764">MKYAVTGVTGHFGSVALKELAQLVPAKDIIALARNVEKAKQMVPEGIEIRPGDYMQPGDLHNALKGVDRLLLVSSQPGGALPRIQQHLNVLTAARNEGVRFIAYTSFPHADTAKGALAYDHKMTETAIKNTAIQHAFLRNNWYLENELSVINGAKAGQTVSYSAGDGKVGWTLERFYAEAAAKVLATETPKEVYEFAGPSHTYQELAAAIETAIGQKVNVAQVNDDQYQAQLIEAGLDKNVAEALVMIQMLIREGDLTEATNDLSEVLGRPLPDLATAIKTLIQ</sequence>
<dbReference type="InterPro" id="IPR036291">
    <property type="entry name" value="NAD(P)-bd_dom_sf"/>
</dbReference>
<dbReference type="SUPFAM" id="SSF51735">
    <property type="entry name" value="NAD(P)-binding Rossmann-fold domains"/>
    <property type="match status" value="1"/>
</dbReference>
<evidence type="ECO:0000259" key="1">
    <source>
        <dbReference type="Pfam" id="PF05368"/>
    </source>
</evidence>
<evidence type="ECO:0000313" key="2">
    <source>
        <dbReference type="EMBL" id="MFD1672350.1"/>
    </source>
</evidence>
<keyword evidence="3" id="KW-1185">Reference proteome</keyword>
<name>A0ABW4JA76_9LACO</name>
<dbReference type="InterPro" id="IPR052718">
    <property type="entry name" value="NmrA-type_oxidoreductase"/>
</dbReference>
<feature type="domain" description="NmrA-like" evidence="1">
    <location>
        <begin position="4"/>
        <end position="253"/>
    </location>
</feature>
<dbReference type="Gene3D" id="3.40.50.720">
    <property type="entry name" value="NAD(P)-binding Rossmann-like Domain"/>
    <property type="match status" value="1"/>
</dbReference>
<dbReference type="Proteomes" id="UP001597267">
    <property type="component" value="Unassembled WGS sequence"/>
</dbReference>
<organism evidence="2 3">
    <name type="scientific">Agrilactobacillus yilanensis</name>
    <dbReference type="NCBI Taxonomy" id="2485997"/>
    <lineage>
        <taxon>Bacteria</taxon>
        <taxon>Bacillati</taxon>
        <taxon>Bacillota</taxon>
        <taxon>Bacilli</taxon>
        <taxon>Lactobacillales</taxon>
        <taxon>Lactobacillaceae</taxon>
        <taxon>Agrilactobacillus</taxon>
    </lineage>
</organism>
<dbReference type="RefSeq" id="WP_125712315.1">
    <property type="nucleotide sequence ID" value="NZ_JBHTOP010000026.1"/>
</dbReference>
<comment type="caution">
    <text evidence="2">The sequence shown here is derived from an EMBL/GenBank/DDBJ whole genome shotgun (WGS) entry which is preliminary data.</text>
</comment>
<dbReference type="GO" id="GO:0003955">
    <property type="term" value="F:NAD(P)H dehydrogenase (quinone) activity"/>
    <property type="evidence" value="ECO:0007669"/>
    <property type="project" value="UniProtKB-EC"/>
</dbReference>
<gene>
    <name evidence="2" type="ORF">ACFQ5M_09595</name>
</gene>
<dbReference type="Pfam" id="PF05368">
    <property type="entry name" value="NmrA"/>
    <property type="match status" value="1"/>
</dbReference>
<reference evidence="3" key="1">
    <citation type="journal article" date="2019" name="Int. J. Syst. Evol. Microbiol.">
        <title>The Global Catalogue of Microorganisms (GCM) 10K type strain sequencing project: providing services to taxonomists for standard genome sequencing and annotation.</title>
        <authorList>
            <consortium name="The Broad Institute Genomics Platform"/>
            <consortium name="The Broad Institute Genome Sequencing Center for Infectious Disease"/>
            <person name="Wu L."/>
            <person name="Ma J."/>
        </authorList>
    </citation>
    <scope>NUCLEOTIDE SEQUENCE [LARGE SCALE GENOMIC DNA]</scope>
    <source>
        <strain evidence="3">CCM 8896</strain>
    </source>
</reference>
<protein>
    <submittedName>
        <fullName evidence="2">SDR family oxidoreductase</fullName>
        <ecNumber evidence="2">1.6.5.2</ecNumber>
    </submittedName>
</protein>
<dbReference type="CDD" id="cd05269">
    <property type="entry name" value="TMR_SDR_a"/>
    <property type="match status" value="1"/>
</dbReference>
<dbReference type="Gene3D" id="3.90.25.10">
    <property type="entry name" value="UDP-galactose 4-epimerase, domain 1"/>
    <property type="match status" value="1"/>
</dbReference>
<accession>A0ABW4JA76</accession>
<dbReference type="PANTHER" id="PTHR47129:SF1">
    <property type="entry name" value="NMRA-LIKE DOMAIN-CONTAINING PROTEIN"/>
    <property type="match status" value="1"/>
</dbReference>